<sequence>MTPVLSDQVILAPSTCESRKMVIEINVAVKERGMNESTYWMESGVRREKNESEMNAVQARSVRSACRVPLKDRRRDSDVRERCGLKQDVVNKVEEGMLLWIGQLERMNESTLKNFKHRKPKSLNETLD</sequence>
<dbReference type="EMBL" id="BGZK01000482">
    <property type="protein sequence ID" value="GBP46389.1"/>
    <property type="molecule type" value="Genomic_DNA"/>
</dbReference>
<keyword evidence="2" id="KW-1185">Reference proteome</keyword>
<reference evidence="1 2" key="1">
    <citation type="journal article" date="2019" name="Commun. Biol.">
        <title>The bagworm genome reveals a unique fibroin gene that provides high tensile strength.</title>
        <authorList>
            <person name="Kono N."/>
            <person name="Nakamura H."/>
            <person name="Ohtoshi R."/>
            <person name="Tomita M."/>
            <person name="Numata K."/>
            <person name="Arakawa K."/>
        </authorList>
    </citation>
    <scope>NUCLEOTIDE SEQUENCE [LARGE SCALE GENOMIC DNA]</scope>
</reference>
<proteinExistence type="predicted"/>
<name>A0A4C1W780_EUMVA</name>
<dbReference type="Proteomes" id="UP000299102">
    <property type="component" value="Unassembled WGS sequence"/>
</dbReference>
<accession>A0A4C1W780</accession>
<comment type="caution">
    <text evidence="1">The sequence shown here is derived from an EMBL/GenBank/DDBJ whole genome shotgun (WGS) entry which is preliminary data.</text>
</comment>
<organism evidence="1 2">
    <name type="scientific">Eumeta variegata</name>
    <name type="common">Bagworm moth</name>
    <name type="synonym">Eumeta japonica</name>
    <dbReference type="NCBI Taxonomy" id="151549"/>
    <lineage>
        <taxon>Eukaryota</taxon>
        <taxon>Metazoa</taxon>
        <taxon>Ecdysozoa</taxon>
        <taxon>Arthropoda</taxon>
        <taxon>Hexapoda</taxon>
        <taxon>Insecta</taxon>
        <taxon>Pterygota</taxon>
        <taxon>Neoptera</taxon>
        <taxon>Endopterygota</taxon>
        <taxon>Lepidoptera</taxon>
        <taxon>Glossata</taxon>
        <taxon>Ditrysia</taxon>
        <taxon>Tineoidea</taxon>
        <taxon>Psychidae</taxon>
        <taxon>Oiketicinae</taxon>
        <taxon>Eumeta</taxon>
    </lineage>
</organism>
<dbReference type="AlphaFoldDB" id="A0A4C1W780"/>
<dbReference type="OrthoDB" id="6370710at2759"/>
<protein>
    <submittedName>
        <fullName evidence="1">Uncharacterized protein</fullName>
    </submittedName>
</protein>
<gene>
    <name evidence="1" type="ORF">EVAR_36369_1</name>
</gene>
<evidence type="ECO:0000313" key="2">
    <source>
        <dbReference type="Proteomes" id="UP000299102"/>
    </source>
</evidence>
<evidence type="ECO:0000313" key="1">
    <source>
        <dbReference type="EMBL" id="GBP46389.1"/>
    </source>
</evidence>